<keyword evidence="2" id="KW-0032">Aminotransferase</keyword>
<dbReference type="EMBL" id="AP019308">
    <property type="protein sequence ID" value="BBH24623.1"/>
    <property type="molecule type" value="Genomic_DNA"/>
</dbReference>
<dbReference type="Pfam" id="PF00266">
    <property type="entry name" value="Aminotran_5"/>
    <property type="match status" value="1"/>
</dbReference>
<protein>
    <submittedName>
        <fullName evidence="2">Aminotransferase</fullName>
    </submittedName>
</protein>
<dbReference type="PANTHER" id="PTHR43586">
    <property type="entry name" value="CYSTEINE DESULFURASE"/>
    <property type="match status" value="1"/>
</dbReference>
<dbReference type="InterPro" id="IPR015421">
    <property type="entry name" value="PyrdxlP-dep_Trfase_major"/>
</dbReference>
<accession>A0A3G9JI40</accession>
<name>A0A3G9JI40_9BACL</name>
<dbReference type="AlphaFoldDB" id="A0A3G9JI40"/>
<gene>
    <name evidence="2" type="ORF">Back11_59680</name>
</gene>
<dbReference type="KEGG" id="pbk:Back11_59680"/>
<dbReference type="InterPro" id="IPR000192">
    <property type="entry name" value="Aminotrans_V_dom"/>
</dbReference>
<dbReference type="SUPFAM" id="SSF53383">
    <property type="entry name" value="PLP-dependent transferases"/>
    <property type="match status" value="1"/>
</dbReference>
<evidence type="ECO:0000259" key="1">
    <source>
        <dbReference type="Pfam" id="PF00266"/>
    </source>
</evidence>
<proteinExistence type="predicted"/>
<keyword evidence="3" id="KW-1185">Reference proteome</keyword>
<dbReference type="PANTHER" id="PTHR43586:SF15">
    <property type="entry name" value="BLR3095 PROTEIN"/>
    <property type="match status" value="1"/>
</dbReference>
<dbReference type="Gene3D" id="3.90.1150.10">
    <property type="entry name" value="Aspartate Aminotransferase, domain 1"/>
    <property type="match status" value="1"/>
</dbReference>
<dbReference type="GO" id="GO:0008483">
    <property type="term" value="F:transaminase activity"/>
    <property type="evidence" value="ECO:0007669"/>
    <property type="project" value="UniProtKB-KW"/>
</dbReference>
<keyword evidence="2" id="KW-0808">Transferase</keyword>
<dbReference type="InterPro" id="IPR015422">
    <property type="entry name" value="PyrdxlP-dep_Trfase_small"/>
</dbReference>
<evidence type="ECO:0000313" key="3">
    <source>
        <dbReference type="Proteomes" id="UP000275368"/>
    </source>
</evidence>
<feature type="domain" description="Aminotransferase class V" evidence="1">
    <location>
        <begin position="55"/>
        <end position="370"/>
    </location>
</feature>
<dbReference type="OrthoDB" id="513408at2"/>
<organism evidence="2 3">
    <name type="scientific">Paenibacillus baekrokdamisoli</name>
    <dbReference type="NCBI Taxonomy" id="1712516"/>
    <lineage>
        <taxon>Bacteria</taxon>
        <taxon>Bacillati</taxon>
        <taxon>Bacillota</taxon>
        <taxon>Bacilli</taxon>
        <taxon>Bacillales</taxon>
        <taxon>Paenibacillaceae</taxon>
        <taxon>Paenibacillus</taxon>
    </lineage>
</organism>
<reference evidence="2 3" key="1">
    <citation type="submission" date="2018-11" db="EMBL/GenBank/DDBJ databases">
        <title>Complete genome sequence of Paenibacillus baekrokdamisoli strain KCTC 33723.</title>
        <authorList>
            <person name="Kang S.W."/>
            <person name="Lee K.C."/>
            <person name="Kim K.K."/>
            <person name="Kim J.S."/>
            <person name="Kim D.S."/>
            <person name="Ko S.H."/>
            <person name="Yang S.H."/>
            <person name="Lee J.S."/>
        </authorList>
    </citation>
    <scope>NUCLEOTIDE SEQUENCE [LARGE SCALE GENOMIC DNA]</scope>
    <source>
        <strain evidence="2 3">KCTC 33723</strain>
    </source>
</reference>
<dbReference type="Gene3D" id="3.40.640.10">
    <property type="entry name" value="Type I PLP-dependent aspartate aminotransferase-like (Major domain)"/>
    <property type="match status" value="1"/>
</dbReference>
<dbReference type="RefSeq" id="WP_125664960.1">
    <property type="nucleotide sequence ID" value="NZ_AP019308.1"/>
</dbReference>
<dbReference type="InterPro" id="IPR015424">
    <property type="entry name" value="PyrdxlP-dep_Trfase"/>
</dbReference>
<sequence length="378" mass="42447">MNAQTNMNALVNKKSFIGLENCTWLYSGAEAPLHQGCQDAINEYISFRGKGPDGRKRNAEVEQSCKENVARLLQGKPSDIAFVSNTSEAMSMIAHSLDFKEGDNVVIHTLEFPSGILPWLQLKNNGLKVRVVQHRDWEISIEDIMDQVDERTKLVVTSHVSYLTGARLDYKELYSELKKTETLLLLDATQSLGAVPVNMNDADFVVCSSYKWLLSTHGLGVIAVNPRRVADFAPRAVGWRSVTDMFSPTRFENFSFHEDARRFELGFPSYPTVYATNFSAGFLLEQGIERIEQHILSLGSRLIEQLTDLGFEVMTPAAPHNRAGNISVASDRGEQIAEMLRVHNIYVWGGDGRFRVSVHLFNDTEDLDKLVDTLKGFK</sequence>
<evidence type="ECO:0000313" key="2">
    <source>
        <dbReference type="EMBL" id="BBH24623.1"/>
    </source>
</evidence>
<dbReference type="Proteomes" id="UP000275368">
    <property type="component" value="Chromosome"/>
</dbReference>